<dbReference type="Gramene" id="rna-AYBTSS11_LOCUS28168">
    <property type="protein sequence ID" value="CAJ1976038.1"/>
    <property type="gene ID" value="gene-AYBTSS11_LOCUS28168"/>
</dbReference>
<accession>A0AA86T7L9</accession>
<sequence>MVNMRTAGIVKIGPLLGTPEAGRVSAQTNDRLLFVTYSRFNKQYGSPKQINVDLELGRNSLGVNAYGLVWCVEDCNKLSQIGSCLSLLHDILSSNIASVRDFNLWFRN</sequence>
<dbReference type="EMBL" id="OY731406">
    <property type="protein sequence ID" value="CAJ1976038.1"/>
    <property type="molecule type" value="Genomic_DNA"/>
</dbReference>
<gene>
    <name evidence="1" type="ORF">AYBTSS11_LOCUS28168</name>
</gene>
<evidence type="ECO:0000313" key="1">
    <source>
        <dbReference type="EMBL" id="CAJ1976038.1"/>
    </source>
</evidence>
<reference evidence="1" key="1">
    <citation type="submission" date="2023-10" db="EMBL/GenBank/DDBJ databases">
        <authorList>
            <person name="Domelevo Entfellner J.-B."/>
        </authorList>
    </citation>
    <scope>NUCLEOTIDE SEQUENCE</scope>
</reference>
<dbReference type="AlphaFoldDB" id="A0AA86T7L9"/>
<protein>
    <submittedName>
        <fullName evidence="1">Uncharacterized protein</fullName>
    </submittedName>
</protein>
<evidence type="ECO:0000313" key="2">
    <source>
        <dbReference type="Proteomes" id="UP001189624"/>
    </source>
</evidence>
<dbReference type="Proteomes" id="UP001189624">
    <property type="component" value="Chromosome 9"/>
</dbReference>
<proteinExistence type="predicted"/>
<organism evidence="1 2">
    <name type="scientific">Sphenostylis stenocarpa</name>
    <dbReference type="NCBI Taxonomy" id="92480"/>
    <lineage>
        <taxon>Eukaryota</taxon>
        <taxon>Viridiplantae</taxon>
        <taxon>Streptophyta</taxon>
        <taxon>Embryophyta</taxon>
        <taxon>Tracheophyta</taxon>
        <taxon>Spermatophyta</taxon>
        <taxon>Magnoliopsida</taxon>
        <taxon>eudicotyledons</taxon>
        <taxon>Gunneridae</taxon>
        <taxon>Pentapetalae</taxon>
        <taxon>rosids</taxon>
        <taxon>fabids</taxon>
        <taxon>Fabales</taxon>
        <taxon>Fabaceae</taxon>
        <taxon>Papilionoideae</taxon>
        <taxon>50 kb inversion clade</taxon>
        <taxon>NPAAA clade</taxon>
        <taxon>indigoferoid/millettioid clade</taxon>
        <taxon>Phaseoleae</taxon>
        <taxon>Sphenostylis</taxon>
    </lineage>
</organism>
<keyword evidence="2" id="KW-1185">Reference proteome</keyword>
<name>A0AA86T7L9_9FABA</name>